<evidence type="ECO:0000313" key="4">
    <source>
        <dbReference type="Proteomes" id="UP000288859"/>
    </source>
</evidence>
<dbReference type="PANTHER" id="PTHR13169:SF0">
    <property type="entry name" value="UBIQUITIN-LIKE PROTEIN 3"/>
    <property type="match status" value="1"/>
</dbReference>
<dbReference type="InterPro" id="IPR039540">
    <property type="entry name" value="UBL3-like_ubiquitin_dom"/>
</dbReference>
<feature type="compositionally biased region" description="Low complexity" evidence="1">
    <location>
        <begin position="17"/>
        <end position="51"/>
    </location>
</feature>
<dbReference type="Pfam" id="PF13881">
    <property type="entry name" value="Rad60-SLD_2"/>
    <property type="match status" value="1"/>
</dbReference>
<protein>
    <recommendedName>
        <fullName evidence="2">UBL3-like ubiquitin domain-containing protein</fullName>
    </recommendedName>
</protein>
<comment type="caution">
    <text evidence="3">The sequence shown here is derived from an EMBL/GenBank/DDBJ whole genome shotgun (WGS) entry which is preliminary data.</text>
</comment>
<feature type="domain" description="UBL3-like ubiquitin" evidence="2">
    <location>
        <begin position="152"/>
        <end position="224"/>
    </location>
</feature>
<dbReference type="InterPro" id="IPR040015">
    <property type="entry name" value="UBL3-like"/>
</dbReference>
<dbReference type="EMBL" id="NAJM01000021">
    <property type="protein sequence ID" value="RVX70807.1"/>
    <property type="molecule type" value="Genomic_DNA"/>
</dbReference>
<feature type="compositionally biased region" description="Polar residues" evidence="1">
    <location>
        <begin position="1"/>
        <end position="16"/>
    </location>
</feature>
<dbReference type="Proteomes" id="UP000288859">
    <property type="component" value="Unassembled WGS sequence"/>
</dbReference>
<dbReference type="AlphaFoldDB" id="A0A438N505"/>
<evidence type="ECO:0000313" key="3">
    <source>
        <dbReference type="EMBL" id="RVX70807.1"/>
    </source>
</evidence>
<evidence type="ECO:0000259" key="2">
    <source>
        <dbReference type="Pfam" id="PF13881"/>
    </source>
</evidence>
<proteinExistence type="predicted"/>
<dbReference type="PANTHER" id="PTHR13169">
    <property type="entry name" value="UBIQUITIN-LIKE PROTEIN 3 HCG-1 PROTEIN"/>
    <property type="match status" value="1"/>
</dbReference>
<dbReference type="InterPro" id="IPR029071">
    <property type="entry name" value="Ubiquitin-like_domsf"/>
</dbReference>
<feature type="region of interest" description="Disordered" evidence="1">
    <location>
        <begin position="1"/>
        <end position="108"/>
    </location>
</feature>
<dbReference type="VEuPathDB" id="FungiDB:PV10_05193"/>
<feature type="region of interest" description="Disordered" evidence="1">
    <location>
        <begin position="223"/>
        <end position="242"/>
    </location>
</feature>
<organism evidence="3 4">
    <name type="scientific">Exophiala mesophila</name>
    <name type="common">Black yeast-like fungus</name>
    <dbReference type="NCBI Taxonomy" id="212818"/>
    <lineage>
        <taxon>Eukaryota</taxon>
        <taxon>Fungi</taxon>
        <taxon>Dikarya</taxon>
        <taxon>Ascomycota</taxon>
        <taxon>Pezizomycotina</taxon>
        <taxon>Eurotiomycetes</taxon>
        <taxon>Chaetothyriomycetidae</taxon>
        <taxon>Chaetothyriales</taxon>
        <taxon>Herpotrichiellaceae</taxon>
        <taxon>Exophiala</taxon>
    </lineage>
</organism>
<dbReference type="Gene3D" id="3.10.20.90">
    <property type="entry name" value="Phosphatidylinositol 3-kinase Catalytic Subunit, Chain A, domain 1"/>
    <property type="match status" value="1"/>
</dbReference>
<dbReference type="OrthoDB" id="1043111at2759"/>
<dbReference type="SUPFAM" id="SSF54236">
    <property type="entry name" value="Ubiquitin-like"/>
    <property type="match status" value="1"/>
</dbReference>
<evidence type="ECO:0000256" key="1">
    <source>
        <dbReference type="SAM" id="MobiDB-lite"/>
    </source>
</evidence>
<feature type="compositionally biased region" description="Polar residues" evidence="1">
    <location>
        <begin position="90"/>
        <end position="102"/>
    </location>
</feature>
<gene>
    <name evidence="3" type="ORF">B0A52_05458</name>
</gene>
<accession>A0A438N505</accession>
<name>A0A438N505_EXOME</name>
<reference evidence="3 4" key="1">
    <citation type="submission" date="2017-03" db="EMBL/GenBank/DDBJ databases">
        <title>Genomes of endolithic fungi from Antarctica.</title>
        <authorList>
            <person name="Coleine C."/>
            <person name="Masonjones S."/>
            <person name="Stajich J.E."/>
        </authorList>
    </citation>
    <scope>NUCLEOTIDE SEQUENCE [LARGE SCALE GENOMIC DNA]</scope>
    <source>
        <strain evidence="3 4">CCFEE 6314</strain>
    </source>
</reference>
<sequence length="305" mass="33284">MEPSSISSATPPTLQQPASLPPLEMSSLPSSSPLNPSQPPLTQTNTVTTTTSVHSSEHPPGPQRTDTHTAIDQSLNPQPPPPASLPTATRTFSTAIGPSSDSPVVPAKDPQVSGPVLLITLLLTSGARHPFKLDSKYLAKRNVELPEGDPFNLSVYKLKELILREWRDEWEAKPSSPNYIRLISFGKLLDDKAALKDYKFSFDSPNVLHMTIKPQDFIEDEDAKGAKSSFGNNQETESRSPGCRRLVYESGPADFLLQDTEQDVGLIWRHKDDEDMVSGQNGPGENKTFLVFSPTSALGSTYFAT</sequence>